<dbReference type="GO" id="GO:0005975">
    <property type="term" value="P:carbohydrate metabolic process"/>
    <property type="evidence" value="ECO:0007669"/>
    <property type="project" value="InterPro"/>
</dbReference>
<dbReference type="EMBL" id="JJMP01000012">
    <property type="protein sequence ID" value="RYC50173.1"/>
    <property type="molecule type" value="Genomic_DNA"/>
</dbReference>
<evidence type="ECO:0000313" key="5">
    <source>
        <dbReference type="Proteomes" id="UP000290261"/>
    </source>
</evidence>
<keyword evidence="3" id="KW-0106">Calcium</keyword>
<sequence length="331" mass="37364">MKNRERIVLFFGLLTTLGWAQQQAPKVEIHNGDISATLYLPDKDMGYYRASRFDWAGIIPKLEYKGHTYFGKWFQGYDPLSHDAIMGPVEDFKAVGLEDAAAGEAFLKIGVGLLKKDDGDKHSFSKTYDIIDHGKRKVKVRTNAVTFLHEITSDKYSYSYEKKVKLTKGKPQLVLQHRFKNTGKLPIESLVNNHNFFVMDNLSIGPGYSVTFPFTLTDKDGVPYAASPEETGLKDYAKIEGNKVVFTKALIDDFAQIRPAFGYDPNDPKDYDIRLENRKAGIGVQITCDQPISSLAVWSAPQTICPQPYINVKANPGEVYTWTITYTFYTL</sequence>
<dbReference type="Gene3D" id="2.70.98.10">
    <property type="match status" value="1"/>
</dbReference>
<dbReference type="SUPFAM" id="SSF74650">
    <property type="entry name" value="Galactose mutarotase-like"/>
    <property type="match status" value="1"/>
</dbReference>
<protein>
    <submittedName>
        <fullName evidence="4">Uncharacterized protein</fullName>
    </submittedName>
</protein>
<gene>
    <name evidence="4" type="ORF">DN53_06750</name>
</gene>
<dbReference type="InterPro" id="IPR011013">
    <property type="entry name" value="Gal_mutarotase_sf_dom"/>
</dbReference>
<dbReference type="InterPro" id="IPR014718">
    <property type="entry name" value="GH-type_carb-bd"/>
</dbReference>
<dbReference type="AlphaFoldDB" id="A0A444VHE8"/>
<dbReference type="GO" id="GO:0003824">
    <property type="term" value="F:catalytic activity"/>
    <property type="evidence" value="ECO:0007669"/>
    <property type="project" value="InterPro"/>
</dbReference>
<comment type="caution">
    <text evidence="4">The sequence shown here is derived from an EMBL/GenBank/DDBJ whole genome shotgun (WGS) entry which is preliminary data.</text>
</comment>
<evidence type="ECO:0000313" key="4">
    <source>
        <dbReference type="EMBL" id="RYC50173.1"/>
    </source>
</evidence>
<evidence type="ECO:0000256" key="1">
    <source>
        <dbReference type="ARBA" id="ARBA00001913"/>
    </source>
</evidence>
<dbReference type="Proteomes" id="UP000290261">
    <property type="component" value="Unassembled WGS sequence"/>
</dbReference>
<comment type="cofactor">
    <cofactor evidence="1">
        <name>Ca(2+)</name>
        <dbReference type="ChEBI" id="CHEBI:29108"/>
    </cofactor>
</comment>
<evidence type="ECO:0000256" key="3">
    <source>
        <dbReference type="ARBA" id="ARBA00022837"/>
    </source>
</evidence>
<organism evidence="4 5">
    <name type="scientific">Flagellimonas olearia</name>
    <dbReference type="NCBI Taxonomy" id="552546"/>
    <lineage>
        <taxon>Bacteria</taxon>
        <taxon>Pseudomonadati</taxon>
        <taxon>Bacteroidota</taxon>
        <taxon>Flavobacteriia</taxon>
        <taxon>Flavobacteriales</taxon>
        <taxon>Flavobacteriaceae</taxon>
        <taxon>Flagellimonas</taxon>
    </lineage>
</organism>
<reference evidence="4 5" key="1">
    <citation type="submission" date="2014-04" db="EMBL/GenBank/DDBJ databases">
        <title>Whole genome of Muricauda olearia.</title>
        <authorList>
            <person name="Zhang X.-H."/>
            <person name="Tang K."/>
        </authorList>
    </citation>
    <scope>NUCLEOTIDE SEQUENCE [LARGE SCALE GENOMIC DNA]</scope>
    <source>
        <strain evidence="4 5">Th120</strain>
    </source>
</reference>
<keyword evidence="5" id="KW-1185">Reference proteome</keyword>
<dbReference type="GO" id="GO:0030246">
    <property type="term" value="F:carbohydrate binding"/>
    <property type="evidence" value="ECO:0007669"/>
    <property type="project" value="InterPro"/>
</dbReference>
<name>A0A444VHE8_9FLAO</name>
<proteinExistence type="predicted"/>
<evidence type="ECO:0000256" key="2">
    <source>
        <dbReference type="ARBA" id="ARBA00011245"/>
    </source>
</evidence>
<dbReference type="RefSeq" id="WP_129656183.1">
    <property type="nucleotide sequence ID" value="NZ_ML142916.1"/>
</dbReference>
<accession>A0A444VHE8</accession>
<comment type="subunit">
    <text evidence="2">Monomer.</text>
</comment>